<dbReference type="EMBL" id="BCSY01000042">
    <property type="protein sequence ID" value="GAS95708.1"/>
    <property type="molecule type" value="Genomic_DNA"/>
</dbReference>
<dbReference type="Proteomes" id="UP000069443">
    <property type="component" value="Unassembled WGS sequence"/>
</dbReference>
<feature type="compositionally biased region" description="Basic residues" evidence="1">
    <location>
        <begin position="142"/>
        <end position="153"/>
    </location>
</feature>
<sequence length="606" mass="66417">MASRRAAALPAGKYARPSTVDAELRQLCFTDEAGRTRTFSFDDVHGPAELIDDLVTALANGSQSGGRWRTLATVDAAVSAARQLITYLGTEFPEVHSVADFGPEVWWAWRTVKESQARWPGQVNLMRTVLSESPRLPETTRKAMRAKAVKPRKRLPENDSYSRDEFERIRSAAKGEVRQALRRIRTNTEKLHRFREVGDVGDGITFNVGGARWSTGSLLEYLSRNGMLPSQYLANRVVLKGRFDLTGVSSPAQALFPSIREIYCLMVLLVCERGFNLSVMDNLTVTSFRASDGASEDPVYTVNTDKPRRGTKRYSAEILAGEAGKLWENAVRLTEPCRTALDALGTPSEKLLIAHRHKNLTNEGPFRREWLTAGIGDHYMADAGLLADDGTPLRVSLRRLRLSEQVLNQHARQNSESVSEDTYRSPDPATAEGAADTIIDGQADAVAHARATVAIRSMSAAEVIAARRDPKTAATQLGIPVPTLKLLLAGHLDTATTACTDFLNSPFAATAGEPCPASFFACFTCTNAVITPAHLPRLVTLLDALDNVATLVAPARWETDYRDHYARLQAILDQNATKAEIGDARRHVTDADREVVTALLGRNLDA</sequence>
<dbReference type="OrthoDB" id="4308266at2"/>
<accession>A0A100WCZ6</accession>
<name>A0A100WCZ6_MYCCR</name>
<protein>
    <submittedName>
        <fullName evidence="2">Uncharacterized protein</fullName>
    </submittedName>
</protein>
<feature type="region of interest" description="Disordered" evidence="1">
    <location>
        <begin position="137"/>
        <end position="161"/>
    </location>
</feature>
<evidence type="ECO:0000256" key="1">
    <source>
        <dbReference type="SAM" id="MobiDB-lite"/>
    </source>
</evidence>
<evidence type="ECO:0000313" key="2">
    <source>
        <dbReference type="EMBL" id="GAS95708.1"/>
    </source>
</evidence>
<proteinExistence type="predicted"/>
<comment type="caution">
    <text evidence="2">The sequence shown here is derived from an EMBL/GenBank/DDBJ whole genome shotgun (WGS) entry which is preliminary data.</text>
</comment>
<evidence type="ECO:0000313" key="3">
    <source>
        <dbReference type="Proteomes" id="UP000069443"/>
    </source>
</evidence>
<keyword evidence="3" id="KW-1185">Reference proteome</keyword>
<reference evidence="3" key="2">
    <citation type="submission" date="2016-02" db="EMBL/GenBank/DDBJ databases">
        <title>Draft genome sequence of five rapidly growing Mycobacterium species.</title>
        <authorList>
            <person name="Katahira K."/>
            <person name="Gotou Y."/>
            <person name="Iida K."/>
            <person name="Ogura Y."/>
            <person name="Hayashi T."/>
        </authorList>
    </citation>
    <scope>NUCLEOTIDE SEQUENCE [LARGE SCALE GENOMIC DNA]</scope>
    <source>
        <strain evidence="3">JCM15298</strain>
    </source>
</reference>
<feature type="region of interest" description="Disordered" evidence="1">
    <location>
        <begin position="408"/>
        <end position="432"/>
    </location>
</feature>
<gene>
    <name evidence="2" type="ORF">RMCC_2674</name>
</gene>
<dbReference type="STRING" id="228230.RMCC_2674"/>
<dbReference type="AlphaFoldDB" id="A0A100WCZ6"/>
<feature type="compositionally biased region" description="Polar residues" evidence="1">
    <location>
        <begin position="408"/>
        <end position="417"/>
    </location>
</feature>
<reference evidence="3" key="1">
    <citation type="journal article" date="2016" name="Genome Announc.">
        <title>Draft Genome Sequences of Five Rapidly Growing Mycobacterium Species, M. thermoresistibile, M. fortuitum subsp. acetamidolyticum, M. canariasense, M. brisbanense, and M. novocastrense.</title>
        <authorList>
            <person name="Katahira K."/>
            <person name="Ogura Y."/>
            <person name="Gotoh Y."/>
            <person name="Hayashi T."/>
        </authorList>
    </citation>
    <scope>NUCLEOTIDE SEQUENCE [LARGE SCALE GENOMIC DNA]</scope>
    <source>
        <strain evidence="3">JCM15298</strain>
    </source>
</reference>
<organism evidence="2 3">
    <name type="scientific">Mycolicibacterium canariasense</name>
    <name type="common">Mycobacterium canariasense</name>
    <dbReference type="NCBI Taxonomy" id="228230"/>
    <lineage>
        <taxon>Bacteria</taxon>
        <taxon>Bacillati</taxon>
        <taxon>Actinomycetota</taxon>
        <taxon>Actinomycetes</taxon>
        <taxon>Mycobacteriales</taxon>
        <taxon>Mycobacteriaceae</taxon>
        <taxon>Mycolicibacterium</taxon>
    </lineage>
</organism>